<gene>
    <name evidence="1" type="ORF">NEZAVI_LOCUS4963</name>
</gene>
<reference evidence="1" key="1">
    <citation type="submission" date="2022-01" db="EMBL/GenBank/DDBJ databases">
        <authorList>
            <person name="King R."/>
        </authorList>
    </citation>
    <scope>NUCLEOTIDE SEQUENCE</scope>
</reference>
<dbReference type="AlphaFoldDB" id="A0A9P0E928"/>
<evidence type="ECO:0000313" key="2">
    <source>
        <dbReference type="Proteomes" id="UP001152798"/>
    </source>
</evidence>
<dbReference type="Proteomes" id="UP001152798">
    <property type="component" value="Chromosome 3"/>
</dbReference>
<name>A0A9P0E928_NEZVI</name>
<protein>
    <submittedName>
        <fullName evidence="1">Uncharacterized protein</fullName>
    </submittedName>
</protein>
<accession>A0A9P0E928</accession>
<organism evidence="1 2">
    <name type="scientific">Nezara viridula</name>
    <name type="common">Southern green stink bug</name>
    <name type="synonym">Cimex viridulus</name>
    <dbReference type="NCBI Taxonomy" id="85310"/>
    <lineage>
        <taxon>Eukaryota</taxon>
        <taxon>Metazoa</taxon>
        <taxon>Ecdysozoa</taxon>
        <taxon>Arthropoda</taxon>
        <taxon>Hexapoda</taxon>
        <taxon>Insecta</taxon>
        <taxon>Pterygota</taxon>
        <taxon>Neoptera</taxon>
        <taxon>Paraneoptera</taxon>
        <taxon>Hemiptera</taxon>
        <taxon>Heteroptera</taxon>
        <taxon>Panheteroptera</taxon>
        <taxon>Pentatomomorpha</taxon>
        <taxon>Pentatomoidea</taxon>
        <taxon>Pentatomidae</taxon>
        <taxon>Pentatominae</taxon>
        <taxon>Nezara</taxon>
    </lineage>
</organism>
<dbReference type="EMBL" id="OV725079">
    <property type="protein sequence ID" value="CAH1394462.1"/>
    <property type="molecule type" value="Genomic_DNA"/>
</dbReference>
<sequence length="92" mass="10286">MAAEDPPEQECGALLSMAFFSSGPPFGQHTHQGTSRMITRRLQFAATIKTRFLDDNLRMADCYVRAISQIKQALAKARRLPSRLSLTGDQFL</sequence>
<proteinExistence type="predicted"/>
<evidence type="ECO:0000313" key="1">
    <source>
        <dbReference type="EMBL" id="CAH1394462.1"/>
    </source>
</evidence>
<keyword evidence="2" id="KW-1185">Reference proteome</keyword>